<organism evidence="1 2">
    <name type="scientific">Camellia lanceoleosa</name>
    <dbReference type="NCBI Taxonomy" id="1840588"/>
    <lineage>
        <taxon>Eukaryota</taxon>
        <taxon>Viridiplantae</taxon>
        <taxon>Streptophyta</taxon>
        <taxon>Embryophyta</taxon>
        <taxon>Tracheophyta</taxon>
        <taxon>Spermatophyta</taxon>
        <taxon>Magnoliopsida</taxon>
        <taxon>eudicotyledons</taxon>
        <taxon>Gunneridae</taxon>
        <taxon>Pentapetalae</taxon>
        <taxon>asterids</taxon>
        <taxon>Ericales</taxon>
        <taxon>Theaceae</taxon>
        <taxon>Camellia</taxon>
    </lineage>
</organism>
<proteinExistence type="predicted"/>
<dbReference type="Proteomes" id="UP001060215">
    <property type="component" value="Chromosome 4"/>
</dbReference>
<reference evidence="1 2" key="1">
    <citation type="journal article" date="2022" name="Plant J.">
        <title>Chromosome-level genome of Camellia lanceoleosa provides a valuable resource for understanding genome evolution and self-incompatibility.</title>
        <authorList>
            <person name="Gong W."/>
            <person name="Xiao S."/>
            <person name="Wang L."/>
            <person name="Liao Z."/>
            <person name="Chang Y."/>
            <person name="Mo W."/>
            <person name="Hu G."/>
            <person name="Li W."/>
            <person name="Zhao G."/>
            <person name="Zhu H."/>
            <person name="Hu X."/>
            <person name="Ji K."/>
            <person name="Xiang X."/>
            <person name="Song Q."/>
            <person name="Yuan D."/>
            <person name="Jin S."/>
            <person name="Zhang L."/>
        </authorList>
    </citation>
    <scope>NUCLEOTIDE SEQUENCE [LARGE SCALE GENOMIC DNA]</scope>
    <source>
        <strain evidence="1">SQ_2022a</strain>
    </source>
</reference>
<sequence>MDNLLTGEIPSSFGNLSSLTNLILLTNSLRGPISDRLGELPNLLNLQIGLNNFVGEIPSSLLNSSSLIVLGLAGNNLSGSIANASQLARVDFSNNNFTGYIPSLGNLPSIQVLNLEINELVSGGEPGMDFITSLANSTQLQVFSVATNRLTEYGIGEGLSTKGDVYSFGILMLEIFTKKKPTDEMFTGEMDLQRWVSMELPNQVMDIMDRGLLGNELKSESFDCVVGVLEIGLMCARKSPDTRPSMREVSMMKKKIRSKLLN</sequence>
<gene>
    <name evidence="1" type="ORF">LOK49_LG05G00452</name>
</gene>
<keyword evidence="2" id="KW-1185">Reference proteome</keyword>
<accession>A0ACC0HK14</accession>
<dbReference type="EMBL" id="CM045761">
    <property type="protein sequence ID" value="KAI8013339.1"/>
    <property type="molecule type" value="Genomic_DNA"/>
</dbReference>
<protein>
    <submittedName>
        <fullName evidence="1">LRR receptor-like serine/threonine-protein kinase</fullName>
    </submittedName>
</protein>
<name>A0ACC0HK14_9ERIC</name>
<comment type="caution">
    <text evidence="1">The sequence shown here is derived from an EMBL/GenBank/DDBJ whole genome shotgun (WGS) entry which is preliminary data.</text>
</comment>
<evidence type="ECO:0000313" key="2">
    <source>
        <dbReference type="Proteomes" id="UP001060215"/>
    </source>
</evidence>
<evidence type="ECO:0000313" key="1">
    <source>
        <dbReference type="EMBL" id="KAI8013339.1"/>
    </source>
</evidence>